<name>A0A3Q2FXH8_CYPVA</name>
<dbReference type="OMA" id="DFIMMNC"/>
<accession>A0A3Q2FXH8</accession>
<reference evidence="1" key="2">
    <citation type="submission" date="2025-09" db="UniProtKB">
        <authorList>
            <consortium name="Ensembl"/>
        </authorList>
    </citation>
    <scope>IDENTIFICATION</scope>
</reference>
<dbReference type="Proteomes" id="UP000265020">
    <property type="component" value="Unassembled WGS sequence"/>
</dbReference>
<evidence type="ECO:0000313" key="1">
    <source>
        <dbReference type="Ensembl" id="ENSCVAP00000012765.1"/>
    </source>
</evidence>
<reference evidence="1" key="1">
    <citation type="submission" date="2025-08" db="UniProtKB">
        <authorList>
            <consortium name="Ensembl"/>
        </authorList>
    </citation>
    <scope>IDENTIFICATION</scope>
</reference>
<dbReference type="STRING" id="28743.ENSCVAP00000012765"/>
<sequence>MLLAEDIVNCGYTTQIKMDYKAQMICAIILHSTTRLIPMLQQLRKGLELCGLVNQMNVNAEACRPLFVPGKITKPDADFIMMNCQPQYSEKGTSKERAEKKIINFLQDFLEELEISGTILDNKRRRQVKGQHVLQWMTGQAHTPILPSEKQHFRIKFSFYHECSELLGDHSICYPVVSACTCTSSKVFSYLNIDVMTPCFVFNVQVSAMFFRRI</sequence>
<proteinExistence type="predicted"/>
<protein>
    <submittedName>
        <fullName evidence="1">Uncharacterized protein</fullName>
    </submittedName>
</protein>
<keyword evidence="2" id="KW-1185">Reference proteome</keyword>
<dbReference type="Ensembl" id="ENSCVAT00000020122.1">
    <property type="protein sequence ID" value="ENSCVAP00000012765.1"/>
    <property type="gene ID" value="ENSCVAG00000015207.1"/>
</dbReference>
<dbReference type="AlphaFoldDB" id="A0A3Q2FXH8"/>
<organism evidence="1 2">
    <name type="scientific">Cyprinodon variegatus</name>
    <name type="common">Sheepshead minnow</name>
    <dbReference type="NCBI Taxonomy" id="28743"/>
    <lineage>
        <taxon>Eukaryota</taxon>
        <taxon>Metazoa</taxon>
        <taxon>Chordata</taxon>
        <taxon>Craniata</taxon>
        <taxon>Vertebrata</taxon>
        <taxon>Euteleostomi</taxon>
        <taxon>Actinopterygii</taxon>
        <taxon>Neopterygii</taxon>
        <taxon>Teleostei</taxon>
        <taxon>Neoteleostei</taxon>
        <taxon>Acanthomorphata</taxon>
        <taxon>Ovalentaria</taxon>
        <taxon>Atherinomorphae</taxon>
        <taxon>Cyprinodontiformes</taxon>
        <taxon>Cyprinodontidae</taxon>
        <taxon>Cyprinodon</taxon>
    </lineage>
</organism>
<dbReference type="GeneTree" id="ENSGT01150000287056"/>
<evidence type="ECO:0000313" key="2">
    <source>
        <dbReference type="Proteomes" id="UP000265020"/>
    </source>
</evidence>